<dbReference type="RefSeq" id="WP_345044363.1">
    <property type="nucleotide sequence ID" value="NZ_BAABED010000001.1"/>
</dbReference>
<name>A0ABV5UP59_9MICC</name>
<evidence type="ECO:0000313" key="7">
    <source>
        <dbReference type="EMBL" id="MFB9714306.1"/>
    </source>
</evidence>
<evidence type="ECO:0000256" key="2">
    <source>
        <dbReference type="ARBA" id="ARBA00022692"/>
    </source>
</evidence>
<dbReference type="EMBL" id="JBHMBH010000019">
    <property type="protein sequence ID" value="MFB9714306.1"/>
    <property type="molecule type" value="Genomic_DNA"/>
</dbReference>
<protein>
    <submittedName>
        <fullName evidence="7">TM2 domain-containing protein</fullName>
    </submittedName>
</protein>
<proteinExistence type="predicted"/>
<keyword evidence="3 5" id="KW-1133">Transmembrane helix</keyword>
<feature type="transmembrane region" description="Helical" evidence="5">
    <location>
        <begin position="243"/>
        <end position="265"/>
    </location>
</feature>
<feature type="transmembrane region" description="Helical" evidence="5">
    <location>
        <begin position="286"/>
        <end position="306"/>
    </location>
</feature>
<organism evidence="7 8">
    <name type="scientific">Arthrobacter methylotrophus</name>
    <dbReference type="NCBI Taxonomy" id="121291"/>
    <lineage>
        <taxon>Bacteria</taxon>
        <taxon>Bacillati</taxon>
        <taxon>Actinomycetota</taxon>
        <taxon>Actinomycetes</taxon>
        <taxon>Micrococcales</taxon>
        <taxon>Micrococcaceae</taxon>
        <taxon>Arthrobacter</taxon>
    </lineage>
</organism>
<dbReference type="PANTHER" id="PTHR21016">
    <property type="entry name" value="BETA-AMYLOID BINDING PROTEIN-RELATED"/>
    <property type="match status" value="1"/>
</dbReference>
<keyword evidence="2 5" id="KW-0812">Transmembrane</keyword>
<evidence type="ECO:0000313" key="8">
    <source>
        <dbReference type="Proteomes" id="UP001589536"/>
    </source>
</evidence>
<evidence type="ECO:0000256" key="5">
    <source>
        <dbReference type="SAM" id="Phobius"/>
    </source>
</evidence>
<evidence type="ECO:0000256" key="4">
    <source>
        <dbReference type="ARBA" id="ARBA00023136"/>
    </source>
</evidence>
<evidence type="ECO:0000256" key="1">
    <source>
        <dbReference type="ARBA" id="ARBA00004141"/>
    </source>
</evidence>
<dbReference type="InterPro" id="IPR050932">
    <property type="entry name" value="TM2D1-3-like"/>
</dbReference>
<sequence length="421" mass="45591">MTSTLGTDQLFTDRIVDHPDREDRNCVGTENGLQLPYLDLDDPDFTWPSQPPVSLPLRATANRTGEAATELKRNRGALRGQVNDVEHFPTRRSLRAAQALETRAVTTGSQAIAPTTVIVASHVAESYVDLASDRPRPDVLVDDAMDREALAEDLEAALLAALEEAPELEEPIVRKQRIALARARSEPVAKDQADSEYLTKIKTYGPFPLLRPSLRDFRPILAISIFLGVLGADRFYSGKPISGTLKLATAGGLGVWWIIDIISILRGRTVDKDGHRFTGEKKYRAAAWLLTMTLFAGLALFAVTAATPAVTAGIAKAHEVLFPKSAPVPTWAEIANIKGTADPVIFNVTGDQLRLSYSFPGPAYAFLQKIGDAAVPAEALLLKDTKSDGVKEVPVTPGKYQLVVRADGAWTAKVEELGVHG</sequence>
<gene>
    <name evidence="7" type="ORF">ACFFPI_09245</name>
</gene>
<comment type="caution">
    <text evidence="7">The sequence shown here is derived from an EMBL/GenBank/DDBJ whole genome shotgun (WGS) entry which is preliminary data.</text>
</comment>
<accession>A0ABV5UP59</accession>
<dbReference type="Pfam" id="PF05154">
    <property type="entry name" value="TM2"/>
    <property type="match status" value="1"/>
</dbReference>
<dbReference type="Proteomes" id="UP001589536">
    <property type="component" value="Unassembled WGS sequence"/>
</dbReference>
<keyword evidence="8" id="KW-1185">Reference proteome</keyword>
<feature type="domain" description="TM2" evidence="6">
    <location>
        <begin position="221"/>
        <end position="262"/>
    </location>
</feature>
<dbReference type="InterPro" id="IPR007829">
    <property type="entry name" value="TM2"/>
</dbReference>
<reference evidence="7 8" key="1">
    <citation type="submission" date="2024-09" db="EMBL/GenBank/DDBJ databases">
        <authorList>
            <person name="Sun Q."/>
            <person name="Mori K."/>
        </authorList>
    </citation>
    <scope>NUCLEOTIDE SEQUENCE [LARGE SCALE GENOMIC DNA]</scope>
    <source>
        <strain evidence="7 8">JCM 13519</strain>
    </source>
</reference>
<evidence type="ECO:0000259" key="6">
    <source>
        <dbReference type="Pfam" id="PF05154"/>
    </source>
</evidence>
<keyword evidence="4 5" id="KW-0472">Membrane</keyword>
<evidence type="ECO:0000256" key="3">
    <source>
        <dbReference type="ARBA" id="ARBA00022989"/>
    </source>
</evidence>
<dbReference type="PANTHER" id="PTHR21016:SF25">
    <property type="entry name" value="TM2 DOMAIN-CONTAINING PROTEIN DDB_G0277895-RELATED"/>
    <property type="match status" value="1"/>
</dbReference>
<comment type="subcellular location">
    <subcellularLocation>
        <location evidence="1">Membrane</location>
        <topology evidence="1">Multi-pass membrane protein</topology>
    </subcellularLocation>
</comment>